<organism evidence="8 9">
    <name type="scientific">Macrophomina phaseolina (strain MS6)</name>
    <name type="common">Charcoal rot fungus</name>
    <dbReference type="NCBI Taxonomy" id="1126212"/>
    <lineage>
        <taxon>Eukaryota</taxon>
        <taxon>Fungi</taxon>
        <taxon>Dikarya</taxon>
        <taxon>Ascomycota</taxon>
        <taxon>Pezizomycotina</taxon>
        <taxon>Dothideomycetes</taxon>
        <taxon>Dothideomycetes incertae sedis</taxon>
        <taxon>Botryosphaeriales</taxon>
        <taxon>Botryosphaeriaceae</taxon>
        <taxon>Macrophomina</taxon>
    </lineage>
</organism>
<evidence type="ECO:0000256" key="1">
    <source>
        <dbReference type="ARBA" id="ARBA00001947"/>
    </source>
</evidence>
<dbReference type="SUPFAM" id="SSF50129">
    <property type="entry name" value="GroES-like"/>
    <property type="match status" value="1"/>
</dbReference>
<protein>
    <submittedName>
        <fullName evidence="8">Alcohol dehydrogenase superfamily zinc-containing</fullName>
    </submittedName>
</protein>
<dbReference type="PANTHER" id="PTHR42940:SF7">
    <property type="entry name" value="ALCOHOL DEHYDROGENASE-LIKE N-TERMINAL DOMAIN-CONTAINING PROTEIN"/>
    <property type="match status" value="1"/>
</dbReference>
<dbReference type="VEuPathDB" id="FungiDB:MPH_12438"/>
<dbReference type="Gene3D" id="3.90.180.10">
    <property type="entry name" value="Medium-chain alcohol dehydrogenases, catalytic domain"/>
    <property type="match status" value="1"/>
</dbReference>
<dbReference type="GO" id="GO:0005737">
    <property type="term" value="C:cytoplasm"/>
    <property type="evidence" value="ECO:0007669"/>
    <property type="project" value="TreeGrafter"/>
</dbReference>
<dbReference type="HOGENOM" id="CLU_026673_20_1_1"/>
<evidence type="ECO:0000313" key="8">
    <source>
        <dbReference type="EMBL" id="EKG10580.1"/>
    </source>
</evidence>
<dbReference type="Pfam" id="PF00107">
    <property type="entry name" value="ADH_zinc_N"/>
    <property type="match status" value="1"/>
</dbReference>
<keyword evidence="4" id="KW-0862">Zinc</keyword>
<dbReference type="Pfam" id="PF08240">
    <property type="entry name" value="ADH_N"/>
    <property type="match status" value="1"/>
</dbReference>
<evidence type="ECO:0000256" key="4">
    <source>
        <dbReference type="ARBA" id="ARBA00022833"/>
    </source>
</evidence>
<comment type="caution">
    <text evidence="8">The sequence shown here is derived from an EMBL/GenBank/DDBJ whole genome shotgun (WGS) entry which is preliminary data.</text>
</comment>
<evidence type="ECO:0000256" key="5">
    <source>
        <dbReference type="ARBA" id="ARBA00023002"/>
    </source>
</evidence>
<dbReference type="PANTHER" id="PTHR42940">
    <property type="entry name" value="ALCOHOL DEHYDROGENASE 1-RELATED"/>
    <property type="match status" value="1"/>
</dbReference>
<dbReference type="OrthoDB" id="1560166at2759"/>
<dbReference type="InterPro" id="IPR036291">
    <property type="entry name" value="NAD(P)-bd_dom_sf"/>
</dbReference>
<dbReference type="InterPro" id="IPR013154">
    <property type="entry name" value="ADH-like_N"/>
</dbReference>
<dbReference type="GO" id="GO:0004022">
    <property type="term" value="F:alcohol dehydrogenase (NAD+) activity"/>
    <property type="evidence" value="ECO:0007669"/>
    <property type="project" value="TreeGrafter"/>
</dbReference>
<keyword evidence="6" id="KW-0520">NAD</keyword>
<comment type="similarity">
    <text evidence="2">Belongs to the zinc-containing alcohol dehydrogenase family.</text>
</comment>
<keyword evidence="3" id="KW-0479">Metal-binding</keyword>
<accession>K2S1J6</accession>
<dbReference type="EMBL" id="AHHD01000517">
    <property type="protein sequence ID" value="EKG10580.1"/>
    <property type="molecule type" value="Genomic_DNA"/>
</dbReference>
<evidence type="ECO:0000313" key="9">
    <source>
        <dbReference type="Proteomes" id="UP000007129"/>
    </source>
</evidence>
<dbReference type="InterPro" id="IPR013149">
    <property type="entry name" value="ADH-like_C"/>
</dbReference>
<dbReference type="SUPFAM" id="SSF51735">
    <property type="entry name" value="NAD(P)-binding Rossmann-fold domains"/>
    <property type="match status" value="1"/>
</dbReference>
<name>K2S1J6_MACPH</name>
<evidence type="ECO:0000256" key="2">
    <source>
        <dbReference type="ARBA" id="ARBA00008072"/>
    </source>
</evidence>
<dbReference type="SMART" id="SM00829">
    <property type="entry name" value="PKS_ER"/>
    <property type="match status" value="1"/>
</dbReference>
<dbReference type="GO" id="GO:0046872">
    <property type="term" value="F:metal ion binding"/>
    <property type="evidence" value="ECO:0007669"/>
    <property type="project" value="UniProtKB-KW"/>
</dbReference>
<dbReference type="STRING" id="1126212.K2S1J6"/>
<dbReference type="Gene3D" id="3.40.50.720">
    <property type="entry name" value="NAD(P)-binding Rossmann-like Domain"/>
    <property type="match status" value="1"/>
</dbReference>
<dbReference type="InterPro" id="IPR011032">
    <property type="entry name" value="GroES-like_sf"/>
</dbReference>
<dbReference type="InterPro" id="IPR020843">
    <property type="entry name" value="ER"/>
</dbReference>
<evidence type="ECO:0000256" key="3">
    <source>
        <dbReference type="ARBA" id="ARBA00022723"/>
    </source>
</evidence>
<evidence type="ECO:0000256" key="6">
    <source>
        <dbReference type="ARBA" id="ARBA00023027"/>
    </source>
</evidence>
<gene>
    <name evidence="8" type="ORF">MPH_12438</name>
</gene>
<evidence type="ECO:0000259" key="7">
    <source>
        <dbReference type="SMART" id="SM00829"/>
    </source>
</evidence>
<dbReference type="FunFam" id="3.40.50.720:FF:000039">
    <property type="entry name" value="Alcohol dehydrogenase AdhP"/>
    <property type="match status" value="1"/>
</dbReference>
<keyword evidence="5" id="KW-0560">Oxidoreductase</keyword>
<dbReference type="InParanoid" id="K2S1J6"/>
<reference evidence="8 9" key="1">
    <citation type="journal article" date="2012" name="BMC Genomics">
        <title>Tools to kill: Genome of one of the most destructive plant pathogenic fungi Macrophomina phaseolina.</title>
        <authorList>
            <person name="Islam M.S."/>
            <person name="Haque M.S."/>
            <person name="Islam M.M."/>
            <person name="Emdad E.M."/>
            <person name="Halim A."/>
            <person name="Hossen Q.M.M."/>
            <person name="Hossain M.Z."/>
            <person name="Ahmed B."/>
            <person name="Rahim S."/>
            <person name="Rahman M.S."/>
            <person name="Alam M.M."/>
            <person name="Hou S."/>
            <person name="Wan X."/>
            <person name="Saito J.A."/>
            <person name="Alam M."/>
        </authorList>
    </citation>
    <scope>NUCLEOTIDE SEQUENCE [LARGE SCALE GENOMIC DNA]</scope>
    <source>
        <strain evidence="8 9">MS6</strain>
    </source>
</reference>
<dbReference type="eggNOG" id="KOG0023">
    <property type="taxonomic scope" value="Eukaryota"/>
</dbReference>
<comment type="cofactor">
    <cofactor evidence="1">
        <name>Zn(2+)</name>
        <dbReference type="ChEBI" id="CHEBI:29105"/>
    </cofactor>
</comment>
<proteinExistence type="inferred from homology"/>
<sequence>MSPSLPKTYKAAVIEQNNAPLTIKDLPLKEPQDGQILVKVKACGVCHSDEIVRAGMMGTPPIVPGHEVIGEVVALGPREKKWKVGDSVGGPWHGGHDGVCRQCNRGLFQMCDNEAINGVTQDGGYAEYVLLRSEAAVRIPQGIDAVEAAPLLCAGVTVFNAIRQVKVLAGGTVAIQGLGGLGHLALQYSRKMGYRTVALSRDATKKDFATKLGATDYIDSSQQNTAEALQKIGGADLIVVTAPNPEIMGDLINGCAAGGTVIILAPVGEIKVNTIPMIGKGISVRGWPSGHALDAEEAIAFAQTHGVHCMVEKFPLSQANEAFEHMLSGKVRFRAVLTME</sequence>
<dbReference type="AlphaFoldDB" id="K2S1J6"/>
<feature type="domain" description="Enoyl reductase (ER)" evidence="7">
    <location>
        <begin position="16"/>
        <end position="337"/>
    </location>
</feature>
<dbReference type="Proteomes" id="UP000007129">
    <property type="component" value="Unassembled WGS sequence"/>
</dbReference>